<sequence length="220" mass="24036">MTVNTEKQLVVLMHGIAQPRIIMSGLAEFMEDSGYAVLNLSYPSTDKTIDRLTGEIHKKLVHHDAFNAFDQIHFVTHSMGGLVARAYIERHRPPNLGRVVMMGPPNKGSEVADLLKDIWFYKAFFGPAGQELTTESRAPYGDHPVDFELGVIAGTSAVMSMFGPASVGPNDGLVTVESTKLPGMADHMTVPAAHAFIMNNPAARRGILSFLKDGHFPKLH</sequence>
<keyword evidence="1" id="KW-0808">Transferase</keyword>
<accession>G2KRD1</accession>
<dbReference type="KEGG" id="mai:MICA_845"/>
<dbReference type="PANTHER" id="PTHR37946">
    <property type="entry name" value="SLL1969 PROTEIN"/>
    <property type="match status" value="1"/>
</dbReference>
<reference evidence="1 2" key="1">
    <citation type="journal article" date="2011" name="BMC Genomics">
        <title>Genomic insights into an obligate epibiotic bacterial predator: Micavibrio aeruginosavorus ARL-13.</title>
        <authorList>
            <person name="Wang Z."/>
            <person name="Kadouri D."/>
            <person name="Wu M."/>
        </authorList>
    </citation>
    <scope>NUCLEOTIDE SEQUENCE [LARGE SCALE GENOMIC DNA]</scope>
    <source>
        <strain evidence="1 2">ARL-13</strain>
    </source>
</reference>
<gene>
    <name evidence="1" type="ordered locus">MICA_845</name>
</gene>
<dbReference type="Pfam" id="PF02089">
    <property type="entry name" value="Palm_thioest"/>
    <property type="match status" value="1"/>
</dbReference>
<dbReference type="STRING" id="856793.MICA_845"/>
<dbReference type="Proteomes" id="UP000009286">
    <property type="component" value="Chromosome"/>
</dbReference>
<dbReference type="RefSeq" id="WP_014102401.1">
    <property type="nucleotide sequence ID" value="NC_016026.1"/>
</dbReference>
<evidence type="ECO:0000313" key="1">
    <source>
        <dbReference type="EMBL" id="AEP09178.1"/>
    </source>
</evidence>
<evidence type="ECO:0000313" key="2">
    <source>
        <dbReference type="Proteomes" id="UP000009286"/>
    </source>
</evidence>
<keyword evidence="1" id="KW-0378">Hydrolase</keyword>
<dbReference type="eggNOG" id="COG1075">
    <property type="taxonomic scope" value="Bacteria"/>
</dbReference>
<organism evidence="1 2">
    <name type="scientific">Micavibrio aeruginosavorus (strain ARL-13)</name>
    <dbReference type="NCBI Taxonomy" id="856793"/>
    <lineage>
        <taxon>Bacteria</taxon>
        <taxon>Pseudomonadati</taxon>
        <taxon>Bdellovibrionota</taxon>
        <taxon>Bdellovibrionia</taxon>
        <taxon>Bdellovibrionales</taxon>
        <taxon>Pseudobdellovibrionaceae</taxon>
        <taxon>Micavibrio</taxon>
    </lineage>
</organism>
<dbReference type="GO" id="GO:0016787">
    <property type="term" value="F:hydrolase activity"/>
    <property type="evidence" value="ECO:0007669"/>
    <property type="project" value="UniProtKB-KW"/>
</dbReference>
<dbReference type="Gene3D" id="3.40.50.1820">
    <property type="entry name" value="alpha/beta hydrolase"/>
    <property type="match status" value="1"/>
</dbReference>
<dbReference type="HOGENOM" id="CLU_075528_1_0_5"/>
<dbReference type="PANTHER" id="PTHR37946:SF1">
    <property type="entry name" value="SLL1969 PROTEIN"/>
    <property type="match status" value="1"/>
</dbReference>
<name>G2KRD1_MICAA</name>
<proteinExistence type="predicted"/>
<protein>
    <submittedName>
        <fullName evidence="1">Acetyltransferases and hydrolases with the alpha/beta hydrolase fold-like protein</fullName>
    </submittedName>
</protein>
<dbReference type="OrthoDB" id="556502at2"/>
<dbReference type="SUPFAM" id="SSF53474">
    <property type="entry name" value="alpha/beta-Hydrolases"/>
    <property type="match status" value="1"/>
</dbReference>
<dbReference type="AlphaFoldDB" id="G2KRD1"/>
<dbReference type="EMBL" id="CP002382">
    <property type="protein sequence ID" value="AEP09178.1"/>
    <property type="molecule type" value="Genomic_DNA"/>
</dbReference>
<dbReference type="GO" id="GO:0016740">
    <property type="term" value="F:transferase activity"/>
    <property type="evidence" value="ECO:0007669"/>
    <property type="project" value="UniProtKB-KW"/>
</dbReference>
<keyword evidence="2" id="KW-1185">Reference proteome</keyword>
<dbReference type="InterPro" id="IPR029058">
    <property type="entry name" value="AB_hydrolase_fold"/>
</dbReference>